<dbReference type="EMBL" id="RWIC01001071">
    <property type="protein sequence ID" value="TKC37865.1"/>
    <property type="molecule type" value="Genomic_DNA"/>
</dbReference>
<gene>
    <name evidence="3" type="ORF">EI555_009202</name>
</gene>
<protein>
    <recommendedName>
        <fullName evidence="5">HAUS augmin-like complex subunit 7</fullName>
    </recommendedName>
</protein>
<evidence type="ECO:0000256" key="2">
    <source>
        <dbReference type="SAM" id="MobiDB-lite"/>
    </source>
</evidence>
<dbReference type="GO" id="GO:0051011">
    <property type="term" value="F:microtubule minus-end binding"/>
    <property type="evidence" value="ECO:0007669"/>
    <property type="project" value="TreeGrafter"/>
</dbReference>
<dbReference type="PANTHER" id="PTHR14352">
    <property type="entry name" value="HAUS AUGMIN-LIKE COMPLEX SUBUNIT 7"/>
    <property type="match status" value="1"/>
</dbReference>
<reference evidence="4" key="1">
    <citation type="journal article" date="2019" name="IScience">
        <title>Narwhal Genome Reveals Long-Term Low Genetic Diversity despite Current Large Abundance Size.</title>
        <authorList>
            <person name="Westbury M.V."/>
            <person name="Petersen B."/>
            <person name="Garde E."/>
            <person name="Heide-Jorgensen M.P."/>
            <person name="Lorenzen E.D."/>
        </authorList>
    </citation>
    <scope>NUCLEOTIDE SEQUENCE [LARGE SCALE GENOMIC DNA]</scope>
</reference>
<organism evidence="3 4">
    <name type="scientific">Monodon monoceros</name>
    <name type="common">Narwhal</name>
    <name type="synonym">Ceratodon monodon</name>
    <dbReference type="NCBI Taxonomy" id="40151"/>
    <lineage>
        <taxon>Eukaryota</taxon>
        <taxon>Metazoa</taxon>
        <taxon>Chordata</taxon>
        <taxon>Craniata</taxon>
        <taxon>Vertebrata</taxon>
        <taxon>Euteleostomi</taxon>
        <taxon>Mammalia</taxon>
        <taxon>Eutheria</taxon>
        <taxon>Laurasiatheria</taxon>
        <taxon>Artiodactyla</taxon>
        <taxon>Whippomorpha</taxon>
        <taxon>Cetacea</taxon>
        <taxon>Odontoceti</taxon>
        <taxon>Monodontidae</taxon>
        <taxon>Monodon</taxon>
    </lineage>
</organism>
<dbReference type="PANTHER" id="PTHR14352:SF2">
    <property type="entry name" value="HAUS AUGMIN-LIKE COMPLEX SUBUNIT 7"/>
    <property type="match status" value="1"/>
</dbReference>
<evidence type="ECO:0000256" key="1">
    <source>
        <dbReference type="SAM" id="Coils"/>
    </source>
</evidence>
<feature type="non-terminal residue" evidence="3">
    <location>
        <position position="1"/>
    </location>
</feature>
<feature type="coiled-coil region" evidence="1">
    <location>
        <begin position="241"/>
        <end position="268"/>
    </location>
</feature>
<name>A0A4U1EN21_MONMO</name>
<dbReference type="AlphaFoldDB" id="A0A4U1EN21"/>
<evidence type="ECO:0008006" key="5">
    <source>
        <dbReference type="Google" id="ProtNLM"/>
    </source>
</evidence>
<dbReference type="Proteomes" id="UP000308365">
    <property type="component" value="Unassembled WGS sequence"/>
</dbReference>
<evidence type="ECO:0000313" key="4">
    <source>
        <dbReference type="Proteomes" id="UP000308365"/>
    </source>
</evidence>
<sequence length="461" mass="50610">RREAGTFSCWAVGIPGEGASGSLAASAPAQAPRASKRTRRPSQALGVGWDPIRVLGIRNVLLQELVAWERDLSCPFLQGLYITEPKTIQELLCSPSKYRLEILEWMYARVCPSWQDRFSSPKGASAEVKIQEMVKLGHELMLCGLDDHELLKGRACAQKQLRFMDQLLDVVRSLTVGGSSCRSVKEHFEDTREKNEALLGEFFLSPHLQMLLSPECDAWPLGVQPLLDKQSNAWQRASPSIESEDDKVAELARQLQESASKLQSLRVEAGVGRLFEEWTGPSSGGLPACGPPRSPGPSLITEVARRMLRPMQASGLPSVSQFGEAWSAQHKRGAAVGGADASTLDQKLRLVIPDFRQLVVAFLHVYDDELGDCCQRPGPNLRSCGPIIQAVYQTLTSCSQLLKAVVEVTDTSVKAVRMAKQQQGKQICWGSNNSVMSLAIRMGGVTWKYKVFNDGLPNGLQ</sequence>
<comment type="caution">
    <text evidence="3">The sequence shown here is derived from an EMBL/GenBank/DDBJ whole genome shotgun (WGS) entry which is preliminary data.</text>
</comment>
<evidence type="ECO:0000313" key="3">
    <source>
        <dbReference type="EMBL" id="TKC37865.1"/>
    </source>
</evidence>
<proteinExistence type="predicted"/>
<dbReference type="GO" id="GO:0070652">
    <property type="term" value="C:HAUS complex"/>
    <property type="evidence" value="ECO:0007669"/>
    <property type="project" value="TreeGrafter"/>
</dbReference>
<dbReference type="InterPro" id="IPR029711">
    <property type="entry name" value="Haus7-like"/>
</dbReference>
<dbReference type="GO" id="GO:0031023">
    <property type="term" value="P:microtubule organizing center organization"/>
    <property type="evidence" value="ECO:0007669"/>
    <property type="project" value="TreeGrafter"/>
</dbReference>
<feature type="compositionally biased region" description="Low complexity" evidence="2">
    <location>
        <begin position="21"/>
        <end position="33"/>
    </location>
</feature>
<accession>A0A4U1EN21</accession>
<keyword evidence="1" id="KW-0175">Coiled coil</keyword>
<dbReference type="GO" id="GO:0051225">
    <property type="term" value="P:spindle assembly"/>
    <property type="evidence" value="ECO:0007669"/>
    <property type="project" value="TreeGrafter"/>
</dbReference>
<feature type="region of interest" description="Disordered" evidence="2">
    <location>
        <begin position="21"/>
        <end position="42"/>
    </location>
</feature>